<dbReference type="InterPro" id="IPR013879">
    <property type="entry name" value="DUF1761"/>
</dbReference>
<feature type="transmembrane region" description="Helical" evidence="1">
    <location>
        <begin position="76"/>
        <end position="97"/>
    </location>
</feature>
<reference evidence="2 3" key="1">
    <citation type="submission" date="2023-03" db="EMBL/GenBank/DDBJ databases">
        <title>Roseibium porphyridii sp. nov. and Roseibium rhodosorbium sp. nov. isolated from marine algae, Porphyridium cruentum and Rhodosorus marinus, respectively.</title>
        <authorList>
            <person name="Lee M.W."/>
            <person name="Choi B.J."/>
            <person name="Lee J.K."/>
            <person name="Choi D.G."/>
            <person name="Baek J.H."/>
            <person name="Bayburt H."/>
            <person name="Kim J.M."/>
            <person name="Han D.M."/>
            <person name="Kim K.H."/>
            <person name="Jeon C.O."/>
        </authorList>
    </citation>
    <scope>NUCLEOTIDE SEQUENCE [LARGE SCALE GENOMIC DNA]</scope>
    <source>
        <strain evidence="2 3">KMA01</strain>
    </source>
</reference>
<evidence type="ECO:0000313" key="2">
    <source>
        <dbReference type="EMBL" id="WFE92124.1"/>
    </source>
</evidence>
<name>A0ABY8FBV9_9HYPH</name>
<dbReference type="Pfam" id="PF08570">
    <property type="entry name" value="DUF1761"/>
    <property type="match status" value="1"/>
</dbReference>
<keyword evidence="1" id="KW-1133">Transmembrane helix</keyword>
<gene>
    <name evidence="2" type="ORF">K1718_12385</name>
</gene>
<keyword evidence="1" id="KW-0812">Transmembrane</keyword>
<sequence length="126" mass="13084">MEVENVNWIAVGAGTVVAFLFGWLVYSPLLFAKAWAQGSGVELNKDSKPPMSAMMLQIIGLFFLATVIGITATFNALFAAILAILAAAALTISNGAFCKKSFAALAIDAGYIVGAGVLMILAQALL</sequence>
<dbReference type="Proteomes" id="UP001209803">
    <property type="component" value="Chromosome"/>
</dbReference>
<proteinExistence type="predicted"/>
<feature type="transmembrane region" description="Helical" evidence="1">
    <location>
        <begin position="53"/>
        <end position="70"/>
    </location>
</feature>
<evidence type="ECO:0000256" key="1">
    <source>
        <dbReference type="SAM" id="Phobius"/>
    </source>
</evidence>
<evidence type="ECO:0000313" key="3">
    <source>
        <dbReference type="Proteomes" id="UP001209803"/>
    </source>
</evidence>
<keyword evidence="3" id="KW-1185">Reference proteome</keyword>
<organism evidence="2 3">
    <name type="scientific">Roseibium porphyridii</name>
    <dbReference type="NCBI Taxonomy" id="2866279"/>
    <lineage>
        <taxon>Bacteria</taxon>
        <taxon>Pseudomonadati</taxon>
        <taxon>Pseudomonadota</taxon>
        <taxon>Alphaproteobacteria</taxon>
        <taxon>Hyphomicrobiales</taxon>
        <taxon>Stappiaceae</taxon>
        <taxon>Roseibium</taxon>
    </lineage>
</organism>
<dbReference type="EMBL" id="CP120863">
    <property type="protein sequence ID" value="WFE92124.1"/>
    <property type="molecule type" value="Genomic_DNA"/>
</dbReference>
<dbReference type="RefSeq" id="WP_265684619.1">
    <property type="nucleotide sequence ID" value="NZ_CP120863.1"/>
</dbReference>
<feature type="transmembrane region" description="Helical" evidence="1">
    <location>
        <begin position="6"/>
        <end position="32"/>
    </location>
</feature>
<keyword evidence="1" id="KW-0472">Membrane</keyword>
<feature type="transmembrane region" description="Helical" evidence="1">
    <location>
        <begin position="104"/>
        <end position="125"/>
    </location>
</feature>
<protein>
    <submittedName>
        <fullName evidence="2">DUF1761 domain-containing protein</fullName>
    </submittedName>
</protein>
<accession>A0ABY8FBV9</accession>